<evidence type="ECO:0000313" key="2">
    <source>
        <dbReference type="Proteomes" id="UP000441399"/>
    </source>
</evidence>
<dbReference type="Pfam" id="PF05742">
    <property type="entry name" value="TANGO2"/>
    <property type="match status" value="1"/>
</dbReference>
<dbReference type="AlphaFoldDB" id="A0A5S9MUN9"/>
<accession>A0A5S9MUN9</accession>
<evidence type="ECO:0008006" key="3">
    <source>
        <dbReference type="Google" id="ProtNLM"/>
    </source>
</evidence>
<reference evidence="1 2" key="1">
    <citation type="submission" date="2019-11" db="EMBL/GenBank/DDBJ databases">
        <authorList>
            <person name="Holert J."/>
        </authorList>
    </citation>
    <scope>NUCLEOTIDE SEQUENCE [LARGE SCALE GENOMIC DNA]</scope>
    <source>
        <strain evidence="1">SB11_3</strain>
    </source>
</reference>
<name>A0A5S9MUN9_9GAMM</name>
<keyword evidence="2" id="KW-1185">Reference proteome</keyword>
<dbReference type="OrthoDB" id="4380123at2"/>
<dbReference type="InterPro" id="IPR008551">
    <property type="entry name" value="TANGO2"/>
</dbReference>
<sequence>MCLVFIALKQHPNYPLIIAANRDEFYRRAASLLHPWPNNTPTQLYAGQDQEAGGTWLATADNGRFAVVTNYREMDIKTAELSRGDIPVLWLKEELSAQQFSDRLAADSSRYSGFNCLFGEYHDSEVSIHYASNRTDPVLNLEPGLYGLSNAVIDTPWPKVRQGKHRIQPLLAEPFQPEQWFDVMADATQADDMELPDTGIGLDTERLLSSTFIKSEHYGTRCSTLLTMDTTGRCRIIERSFDHTPAITTTHQFNLTGIR</sequence>
<evidence type="ECO:0000313" key="1">
    <source>
        <dbReference type="EMBL" id="CAA0080768.1"/>
    </source>
</evidence>
<proteinExistence type="predicted"/>
<gene>
    <name evidence="1" type="ORF">OPDIPICF_00237</name>
</gene>
<dbReference type="PANTHER" id="PTHR17985">
    <property type="entry name" value="SER/THR-RICH PROTEIN T10 IN DGCR REGION"/>
    <property type="match status" value="1"/>
</dbReference>
<dbReference type="Proteomes" id="UP000441399">
    <property type="component" value="Unassembled WGS sequence"/>
</dbReference>
<dbReference type="PANTHER" id="PTHR17985:SF8">
    <property type="entry name" value="TRANSPORT AND GOLGI ORGANIZATION PROTEIN 2 HOMOLOG"/>
    <property type="match status" value="1"/>
</dbReference>
<organism evidence="1 2">
    <name type="scientific">BD1-7 clade bacterium</name>
    <dbReference type="NCBI Taxonomy" id="2029982"/>
    <lineage>
        <taxon>Bacteria</taxon>
        <taxon>Pseudomonadati</taxon>
        <taxon>Pseudomonadota</taxon>
        <taxon>Gammaproteobacteria</taxon>
        <taxon>Cellvibrionales</taxon>
        <taxon>Spongiibacteraceae</taxon>
        <taxon>BD1-7 clade</taxon>
    </lineage>
</organism>
<protein>
    <recommendedName>
        <fullName evidence="3">NRDE family protein</fullName>
    </recommendedName>
</protein>
<dbReference type="EMBL" id="CACSIO010000001">
    <property type="protein sequence ID" value="CAA0080768.1"/>
    <property type="molecule type" value="Genomic_DNA"/>
</dbReference>